<protein>
    <submittedName>
        <fullName evidence="4">Putative Guanyl-specific ribonuclease Sa</fullName>
        <ecNumber evidence="4">3.1.27.3</ecNumber>
    </submittedName>
</protein>
<gene>
    <name evidence="4" type="ORF">COMA2_70101</name>
</gene>
<dbReference type="GO" id="GO:0016787">
    <property type="term" value="F:hydrolase activity"/>
    <property type="evidence" value="ECO:0007669"/>
    <property type="project" value="UniProtKB-KW"/>
</dbReference>
<dbReference type="InterPro" id="IPR016191">
    <property type="entry name" value="Ribonuclease/ribotoxin"/>
</dbReference>
<dbReference type="EMBL" id="CZPZ01000034">
    <property type="protein sequence ID" value="CUS39362.1"/>
    <property type="molecule type" value="Genomic_DNA"/>
</dbReference>
<dbReference type="Gene3D" id="3.10.450.30">
    <property type="entry name" value="Microbial ribonucleases"/>
    <property type="match status" value="1"/>
</dbReference>
<dbReference type="InterPro" id="IPR000026">
    <property type="entry name" value="N1-like"/>
</dbReference>
<dbReference type="SUPFAM" id="SSF53933">
    <property type="entry name" value="Microbial ribonucleases"/>
    <property type="match status" value="1"/>
</dbReference>
<proteinExistence type="predicted"/>
<evidence type="ECO:0000256" key="3">
    <source>
        <dbReference type="SAM" id="MobiDB-lite"/>
    </source>
</evidence>
<organism evidence="4 5">
    <name type="scientific">Candidatus Nitrospira nitrificans</name>
    <dbReference type="NCBI Taxonomy" id="1742973"/>
    <lineage>
        <taxon>Bacteria</taxon>
        <taxon>Pseudomonadati</taxon>
        <taxon>Nitrospirota</taxon>
        <taxon>Nitrospiria</taxon>
        <taxon>Nitrospirales</taxon>
        <taxon>Nitrospiraceae</taxon>
        <taxon>Nitrospira</taxon>
    </lineage>
</organism>
<name>A0A0S4LWG9_9BACT</name>
<feature type="region of interest" description="Disordered" evidence="3">
    <location>
        <begin position="66"/>
        <end position="92"/>
    </location>
</feature>
<dbReference type="Pfam" id="PF00545">
    <property type="entry name" value="Ribonuclease"/>
    <property type="match status" value="1"/>
</dbReference>
<dbReference type="AlphaFoldDB" id="A0A0S4LWG9"/>
<dbReference type="GO" id="GO:0003723">
    <property type="term" value="F:RNA binding"/>
    <property type="evidence" value="ECO:0007669"/>
    <property type="project" value="InterPro"/>
</dbReference>
<dbReference type="Proteomes" id="UP000198736">
    <property type="component" value="Unassembled WGS sequence"/>
</dbReference>
<dbReference type="EC" id="3.1.27.3" evidence="4"/>
<evidence type="ECO:0000256" key="1">
    <source>
        <dbReference type="ARBA" id="ARBA00022722"/>
    </source>
</evidence>
<evidence type="ECO:0000313" key="4">
    <source>
        <dbReference type="EMBL" id="CUS39362.1"/>
    </source>
</evidence>
<dbReference type="STRING" id="1742973.COMA2_70101"/>
<sequence>MAPPLFDLLETRMLRSLFGSTSCKEEEPVFTLQRRRIQRIGFLIGLLGAFSLLSVVSTTAADFGDGPLNADTGISQPGQIERLSSPTTPPRKASDLLTQLEKRGGIPLPGYVGGRDFQNRERRLPRGFYREYDVNPKIRGRGRDAERIVIERRTGKAYYTGDHYRTFVPLN</sequence>
<accession>A0A0S4LWG9</accession>
<feature type="compositionally biased region" description="Polar residues" evidence="3">
    <location>
        <begin position="72"/>
        <end position="86"/>
    </location>
</feature>
<reference evidence="5" key="1">
    <citation type="submission" date="2015-10" db="EMBL/GenBank/DDBJ databases">
        <authorList>
            <person name="Luecker S."/>
            <person name="Luecker S."/>
        </authorList>
    </citation>
    <scope>NUCLEOTIDE SEQUENCE [LARGE SCALE GENOMIC DNA]</scope>
</reference>
<keyword evidence="2 4" id="KW-0378">Hydrolase</keyword>
<dbReference type="GO" id="GO:0004521">
    <property type="term" value="F:RNA endonuclease activity"/>
    <property type="evidence" value="ECO:0007669"/>
    <property type="project" value="InterPro"/>
</dbReference>
<keyword evidence="1" id="KW-0540">Nuclease</keyword>
<dbReference type="RefSeq" id="WP_217490814.1">
    <property type="nucleotide sequence ID" value="NZ_CZPZ01000034.1"/>
</dbReference>
<evidence type="ECO:0000313" key="5">
    <source>
        <dbReference type="Proteomes" id="UP000198736"/>
    </source>
</evidence>
<evidence type="ECO:0000256" key="2">
    <source>
        <dbReference type="ARBA" id="ARBA00022801"/>
    </source>
</evidence>
<keyword evidence="5" id="KW-1185">Reference proteome</keyword>